<dbReference type="PRINTS" id="PR00455">
    <property type="entry name" value="HTHTETR"/>
</dbReference>
<dbReference type="SUPFAM" id="SSF48498">
    <property type="entry name" value="Tetracyclin repressor-like, C-terminal domain"/>
    <property type="match status" value="1"/>
</dbReference>
<dbReference type="InterPro" id="IPR039538">
    <property type="entry name" value="BetI_C"/>
</dbReference>
<dbReference type="PANTHER" id="PTHR30055:SF223">
    <property type="entry name" value="HTH-TYPE TRANSCRIPTIONAL REGULATOR UIDR"/>
    <property type="match status" value="1"/>
</dbReference>
<feature type="DNA-binding region" description="H-T-H motif" evidence="5">
    <location>
        <begin position="29"/>
        <end position="48"/>
    </location>
</feature>
<dbReference type="InterPro" id="IPR050109">
    <property type="entry name" value="HTH-type_TetR-like_transc_reg"/>
</dbReference>
<organism evidence="7 8">
    <name type="scientific">Gryllotalpicola daejeonensis</name>
    <dbReference type="NCBI Taxonomy" id="993087"/>
    <lineage>
        <taxon>Bacteria</taxon>
        <taxon>Bacillati</taxon>
        <taxon>Actinomycetota</taxon>
        <taxon>Actinomycetes</taxon>
        <taxon>Micrococcales</taxon>
        <taxon>Microbacteriaceae</taxon>
        <taxon>Gryllotalpicola</taxon>
    </lineage>
</organism>
<reference evidence="7" key="1">
    <citation type="journal article" date="2014" name="Int. J. Syst. Evol. Microbiol.">
        <title>Complete genome of a new Firmicutes species belonging to the dominant human colonic microbiota ('Ruminococcus bicirculans') reveals two chromosomes and a selective capacity to utilize plant glucans.</title>
        <authorList>
            <consortium name="NISC Comparative Sequencing Program"/>
            <person name="Wegmann U."/>
            <person name="Louis P."/>
            <person name="Goesmann A."/>
            <person name="Henrissat B."/>
            <person name="Duncan S.H."/>
            <person name="Flint H.J."/>
        </authorList>
    </citation>
    <scope>NUCLEOTIDE SEQUENCE</scope>
    <source>
        <strain evidence="7">JCM 17590</strain>
    </source>
</reference>
<dbReference type="InterPro" id="IPR036271">
    <property type="entry name" value="Tet_transcr_reg_TetR-rel_C_sf"/>
</dbReference>
<feature type="domain" description="HTH tetR-type" evidence="6">
    <location>
        <begin position="6"/>
        <end position="66"/>
    </location>
</feature>
<keyword evidence="1" id="KW-0678">Repressor</keyword>
<dbReference type="PANTHER" id="PTHR30055">
    <property type="entry name" value="HTH-TYPE TRANSCRIPTIONAL REGULATOR RUTR"/>
    <property type="match status" value="1"/>
</dbReference>
<dbReference type="InterPro" id="IPR001647">
    <property type="entry name" value="HTH_TetR"/>
</dbReference>
<keyword evidence="8" id="KW-1185">Reference proteome</keyword>
<evidence type="ECO:0000256" key="4">
    <source>
        <dbReference type="ARBA" id="ARBA00023163"/>
    </source>
</evidence>
<dbReference type="EMBL" id="BAABBV010000001">
    <property type="protein sequence ID" value="GAA4154618.1"/>
    <property type="molecule type" value="Genomic_DNA"/>
</dbReference>
<evidence type="ECO:0000256" key="1">
    <source>
        <dbReference type="ARBA" id="ARBA00022491"/>
    </source>
</evidence>
<gene>
    <name evidence="7" type="ORF">GCM10022286_02450</name>
</gene>
<sequence>MTVSDAQRHDAILDAAREVFRDVGFNGATLVRIAVTAGVTYAELVDEFPDKDALLHEVLRLRDAEDDERMDLDAITDADAALEAVVDMVRRNIESKGMVELFTVLAGESVSESNPGHAFFAQRYAERRERIARTYRRGAEAGVLRPDWDPDLSAVVLLALLDGLQIQWLLSGGEIDMVNIMRRHLNRQIVRPEAPDDSDVNA</sequence>
<reference evidence="7" key="2">
    <citation type="submission" date="2023-12" db="EMBL/GenBank/DDBJ databases">
        <authorList>
            <person name="Sun Q."/>
            <person name="Inoue M."/>
        </authorList>
    </citation>
    <scope>NUCLEOTIDE SEQUENCE</scope>
    <source>
        <strain evidence="7">JCM 17590</strain>
    </source>
</reference>
<accession>A0ABP7ZDM9</accession>
<evidence type="ECO:0000313" key="7">
    <source>
        <dbReference type="EMBL" id="GAA4154618.1"/>
    </source>
</evidence>
<dbReference type="PROSITE" id="PS50977">
    <property type="entry name" value="HTH_TETR_2"/>
    <property type="match status" value="1"/>
</dbReference>
<keyword evidence="3 5" id="KW-0238">DNA-binding</keyword>
<dbReference type="SUPFAM" id="SSF46689">
    <property type="entry name" value="Homeodomain-like"/>
    <property type="match status" value="1"/>
</dbReference>
<protein>
    <submittedName>
        <fullName evidence="7">TetR/AcrR family transcriptional regulator</fullName>
    </submittedName>
</protein>
<dbReference type="InterPro" id="IPR009057">
    <property type="entry name" value="Homeodomain-like_sf"/>
</dbReference>
<dbReference type="Pfam" id="PF00440">
    <property type="entry name" value="TetR_N"/>
    <property type="match status" value="1"/>
</dbReference>
<name>A0ABP7ZDM9_9MICO</name>
<proteinExistence type="predicted"/>
<comment type="caution">
    <text evidence="7">The sequence shown here is derived from an EMBL/GenBank/DDBJ whole genome shotgun (WGS) entry which is preliminary data.</text>
</comment>
<dbReference type="Pfam" id="PF13977">
    <property type="entry name" value="TetR_C_6"/>
    <property type="match status" value="1"/>
</dbReference>
<evidence type="ECO:0000256" key="2">
    <source>
        <dbReference type="ARBA" id="ARBA00023015"/>
    </source>
</evidence>
<evidence type="ECO:0000259" key="6">
    <source>
        <dbReference type="PROSITE" id="PS50977"/>
    </source>
</evidence>
<evidence type="ECO:0000256" key="5">
    <source>
        <dbReference type="PROSITE-ProRule" id="PRU00335"/>
    </source>
</evidence>
<keyword evidence="2" id="KW-0805">Transcription regulation</keyword>
<evidence type="ECO:0000256" key="3">
    <source>
        <dbReference type="ARBA" id="ARBA00023125"/>
    </source>
</evidence>
<dbReference type="Proteomes" id="UP001415169">
    <property type="component" value="Unassembled WGS sequence"/>
</dbReference>
<dbReference type="Gene3D" id="1.10.357.10">
    <property type="entry name" value="Tetracycline Repressor, domain 2"/>
    <property type="match status" value="1"/>
</dbReference>
<keyword evidence="4" id="KW-0804">Transcription</keyword>
<evidence type="ECO:0000313" key="8">
    <source>
        <dbReference type="Proteomes" id="UP001415169"/>
    </source>
</evidence>